<organism evidence="1 2">
    <name type="scientific">Aurantimonas manganoxydans (strain ATCC BAA-1229 / DSM 21871 / SI85-9A1)</name>
    <dbReference type="NCBI Taxonomy" id="287752"/>
    <lineage>
        <taxon>Bacteria</taxon>
        <taxon>Pseudomonadati</taxon>
        <taxon>Pseudomonadota</taxon>
        <taxon>Alphaproteobacteria</taxon>
        <taxon>Hyphomicrobiales</taxon>
        <taxon>Aurantimonadaceae</taxon>
        <taxon>Aurantimonas</taxon>
    </lineage>
</organism>
<dbReference type="OrthoDB" id="7161641at2"/>
<evidence type="ECO:0000313" key="2">
    <source>
        <dbReference type="Proteomes" id="UP000000321"/>
    </source>
</evidence>
<name>Q1YNK9_AURMS</name>
<dbReference type="EMBL" id="AAPJ01000001">
    <property type="protein sequence ID" value="EAS51022.1"/>
    <property type="molecule type" value="Genomic_DNA"/>
</dbReference>
<protein>
    <recommendedName>
        <fullName evidence="3">DUF3971 domain-containing protein</fullName>
    </recommendedName>
</protein>
<dbReference type="Proteomes" id="UP000000321">
    <property type="component" value="Unassembled WGS sequence"/>
</dbReference>
<evidence type="ECO:0000313" key="1">
    <source>
        <dbReference type="EMBL" id="EAS51022.1"/>
    </source>
</evidence>
<dbReference type="HOGENOM" id="CLU_007198_1_0_5"/>
<gene>
    <name evidence="1" type="ORF">SI859A1_01829</name>
</gene>
<dbReference type="AlphaFoldDB" id="Q1YNK9"/>
<dbReference type="RefSeq" id="WP_009209668.1">
    <property type="nucleotide sequence ID" value="NZ_BBWP01000029.1"/>
</dbReference>
<evidence type="ECO:0008006" key="3">
    <source>
        <dbReference type="Google" id="ProtNLM"/>
    </source>
</evidence>
<comment type="caution">
    <text evidence="1">The sequence shown here is derived from an EMBL/GenBank/DDBJ whole genome shotgun (WGS) entry which is preliminary data.</text>
</comment>
<proteinExistence type="predicted"/>
<dbReference type="BioCyc" id="AURANTIMONAS:SI859A1_01829-MONOMER"/>
<accession>Q1YNK9</accession>
<sequence length="1074" mass="110992">MKIVVRILAGTASIAICAALLIGGLAAAILWTDSGQDLLRRKTEELASNALGPGYVVALGQQTIGIGPSGRIGLGFSDVALRDRETGETVGTVALVRAGIGVSSLLYGSLALETLAVERVRLDPGSLDGEGDGEPFVPDDIFRTADRIFTALDDAGLRLLEVADVAGLSGDTDTRLDRLTVSRVGPRETTIDLTARLAGHEVAVAGRAALAPDGDRLAGLTLQTAPLPLAFGEPPQDAADRSVAFEGSASLAAELATTEAGRNLRVRLDAGEGRLVGRMPVALRSGVLELTVDEGRSYARVSAGRVETASVEAEFRGGLNLVADAAGHHGFSLASSRLISTAGGAGAAPRSAELTLGGWIDPADAAADIERLVLDSGVGGLAGSAALSGMESEDRIRADLTFDNVDAATVKAFWPIIISPEARSWVIDHAGDAGRVEGGNFALDVSVERLPKILDPEISPSAEEMHLALAIDGAAFATIGDLPDLSAVTGGLDFRAGKTVISVASATVAAVPEVTILPSSLQFEREEAGVIASLSLNIGGPAPALLEIADRDPVKALDKIGWKSDEVSGAATAGVNARFLLGRPGEKSVLQNWTVIAELDDVGLKRRLEGRQLGAITGMASLSPGTVFGEVDATIDGVPARIAFAEPLEPNPVGERSLTITTELEKGQLQAILPTLDDVVDGALSATLVRSGDTYRAAIDLSAARLRLPATGWSKGPGVPASLSFDMTTDDNALSLTNAKLEGEGFHAEGRAEADGGGLKSVTIDKAAFSRSDDFSGSVRREGGGFKVALTGRSLDARAGLARLRAGGMASATDTGTRQAPLDLSIAVDRLIGFGGEELRNATIAFRQQASGAPVADIAAVAADGSPLRLAIQKRGEGRSVELSTDDAGALLRFTGLYSNMYGGKARLAMAGNQPAQYGGQLALQDFTLVNESRLARLVGTTRDREASLAGAVGQELQTSDAYFDAASAQLAWNGSRLVARDGIIRGPIFGSSFEGVIVDDAQRIAIDGSFMPAYGVNRLFGAIPFFGGILGNGQEGGLIGITYRLAGPLDDPTLSVNPISAIAPGIFRRIFEY</sequence>
<keyword evidence="2" id="KW-1185">Reference proteome</keyword>
<reference evidence="1 2" key="1">
    <citation type="journal article" date="2008" name="Appl. Environ. Microbiol.">
        <title>Genomic insights into Mn(II) oxidation by the marine alphaproteobacterium Aurantimonas sp. strain SI85-9A1.</title>
        <authorList>
            <person name="Dick G.J."/>
            <person name="Podell S."/>
            <person name="Johnson H.A."/>
            <person name="Rivera-Espinoza Y."/>
            <person name="Bernier-Latmani R."/>
            <person name="McCarthy J.K."/>
            <person name="Torpey J.W."/>
            <person name="Clement B.G."/>
            <person name="Gaasterland T."/>
            <person name="Tebo B.M."/>
        </authorList>
    </citation>
    <scope>NUCLEOTIDE SEQUENCE [LARGE SCALE GENOMIC DNA]</scope>
    <source>
        <strain evidence="1 2">SI85-9A1</strain>
    </source>
</reference>